<comment type="caution">
    <text evidence="2">The sequence shown here is derived from an EMBL/GenBank/DDBJ whole genome shotgun (WGS) entry which is preliminary data.</text>
</comment>
<dbReference type="EMBL" id="CAJFDI010000001">
    <property type="protein sequence ID" value="CAD5209774.1"/>
    <property type="molecule type" value="Genomic_DNA"/>
</dbReference>
<feature type="region of interest" description="Disordered" evidence="1">
    <location>
        <begin position="583"/>
        <end position="605"/>
    </location>
</feature>
<dbReference type="EMBL" id="CAJFCV020000001">
    <property type="protein sequence ID" value="CAG9085117.1"/>
    <property type="molecule type" value="Genomic_DNA"/>
</dbReference>
<keyword evidence="3" id="KW-1185">Reference proteome</keyword>
<evidence type="ECO:0000313" key="2">
    <source>
        <dbReference type="EMBL" id="CAD5209774.1"/>
    </source>
</evidence>
<name>A0A811K2V5_BURXY</name>
<feature type="compositionally biased region" description="Basic and acidic residues" evidence="1">
    <location>
        <begin position="592"/>
        <end position="605"/>
    </location>
</feature>
<gene>
    <name evidence="2" type="ORF">BXYJ_LOCUS1603</name>
</gene>
<protein>
    <submittedName>
        <fullName evidence="2">(pine wood nematode) hypothetical protein</fullName>
    </submittedName>
</protein>
<proteinExistence type="predicted"/>
<dbReference type="Gene3D" id="1.25.40.10">
    <property type="entry name" value="Tetratricopeptide repeat domain"/>
    <property type="match status" value="1"/>
</dbReference>
<dbReference type="Proteomes" id="UP000659654">
    <property type="component" value="Unassembled WGS sequence"/>
</dbReference>
<evidence type="ECO:0000313" key="3">
    <source>
        <dbReference type="Proteomes" id="UP000659654"/>
    </source>
</evidence>
<dbReference type="Proteomes" id="UP000582659">
    <property type="component" value="Unassembled WGS sequence"/>
</dbReference>
<organism evidence="2 3">
    <name type="scientific">Bursaphelenchus xylophilus</name>
    <name type="common">Pinewood nematode worm</name>
    <name type="synonym">Aphelenchoides xylophilus</name>
    <dbReference type="NCBI Taxonomy" id="6326"/>
    <lineage>
        <taxon>Eukaryota</taxon>
        <taxon>Metazoa</taxon>
        <taxon>Ecdysozoa</taxon>
        <taxon>Nematoda</taxon>
        <taxon>Chromadorea</taxon>
        <taxon>Rhabditida</taxon>
        <taxon>Tylenchina</taxon>
        <taxon>Tylenchomorpha</taxon>
        <taxon>Aphelenchoidea</taxon>
        <taxon>Aphelenchoididae</taxon>
        <taxon>Bursaphelenchus</taxon>
    </lineage>
</organism>
<accession>A0A811K2V5</accession>
<dbReference type="SMR" id="A0A811K2V5"/>
<dbReference type="InterPro" id="IPR011990">
    <property type="entry name" value="TPR-like_helical_dom_sf"/>
</dbReference>
<reference evidence="2" key="1">
    <citation type="submission" date="2020-09" db="EMBL/GenBank/DDBJ databases">
        <authorList>
            <person name="Kikuchi T."/>
        </authorList>
    </citation>
    <scope>NUCLEOTIDE SEQUENCE</scope>
    <source>
        <strain evidence="2">Ka4C1</strain>
    </source>
</reference>
<dbReference type="SUPFAM" id="SSF48452">
    <property type="entry name" value="TPR-like"/>
    <property type="match status" value="1"/>
</dbReference>
<evidence type="ECO:0000256" key="1">
    <source>
        <dbReference type="SAM" id="MobiDB-lite"/>
    </source>
</evidence>
<sequence length="605" mass="69401">MGIDHTDSIRNSLGELTVKRDEIIKLFHQSKDSLLLSERIKTLRERFTIECEDCLNQRNIQSKVIDLVWEVGWYYPIDIFCKANKRPDSSVLKPFLDSGMVYFETLKPSYPDVAYKISIFLGDLHRYAFKLCKSESIDSSIRYYLASLNENSSNSAVYLKLSIVYKEKDPELCILYYLRYCLLRRPTDLAAKFPLKTDDVNTTFSALAFCMIRNVGDEKQLMLNTEKFLNSRSKDSVAEFLTENYALLVLSSFVYCLKDQRKVELFTGLWCRIFCSSLKLSTDHIVEKLDKTTTFSFKESLPTAFSFCGIPQSKSHGILLLQESSLLIIVLNQWIIEMCSYFDNRSLSVGLRMVMHSLLNAYVRLLTHLRCYIEPMLTEVEEEISYKWAIQGFEVLNIGDSEDLTLIKVMVSSLKHSLQRDGFPLDLGAEFTFQFPKINVSNHNEPKELSNWKPESVVALFSKDCFINQWSKVLSFLKTANLICLLDAPSIRYIRETDNFRLSRIDRGVLEELIASKKILIINCEKTNPLTTAVQMARGLTESELNTVIVIFDPAETIEEGGRVAGISILSIQEFEKQLTFMKGNEDDDDGSRELSRTDPEEISG</sequence>
<dbReference type="AlphaFoldDB" id="A0A811K2V5"/>